<feature type="domain" description="Arm-like repeat" evidence="4">
    <location>
        <begin position="49"/>
        <end position="276"/>
    </location>
</feature>
<dbReference type="Gene3D" id="3.40.50.300">
    <property type="entry name" value="P-loop containing nucleotide triphosphate hydrolases"/>
    <property type="match status" value="1"/>
</dbReference>
<dbReference type="EMBL" id="JAQQWN010000006">
    <property type="protein sequence ID" value="KAK8081177.1"/>
    <property type="molecule type" value="Genomic_DNA"/>
</dbReference>
<comment type="caution">
    <text evidence="5">The sequence shown here is derived from an EMBL/GenBank/DDBJ whole genome shotgun (WGS) entry which is preliminary data.</text>
</comment>
<dbReference type="InterPro" id="IPR016024">
    <property type="entry name" value="ARM-type_fold"/>
</dbReference>
<dbReference type="InterPro" id="IPR011989">
    <property type="entry name" value="ARM-like"/>
</dbReference>
<dbReference type="SUPFAM" id="SSF52540">
    <property type="entry name" value="P-loop containing nucleoside triphosphate hydrolases"/>
    <property type="match status" value="1"/>
</dbReference>
<reference evidence="5 6" key="1">
    <citation type="submission" date="2023-01" db="EMBL/GenBank/DDBJ databases">
        <title>Analysis of 21 Apiospora genomes using comparative genomics revels a genus with tremendous synthesis potential of carbohydrate active enzymes and secondary metabolites.</title>
        <authorList>
            <person name="Sorensen T."/>
        </authorList>
    </citation>
    <scope>NUCLEOTIDE SEQUENCE [LARGE SCALE GENOMIC DNA]</scope>
    <source>
        <strain evidence="5 6">CBS 114990</strain>
    </source>
</reference>
<dbReference type="SUPFAM" id="SSF48371">
    <property type="entry name" value="ARM repeat"/>
    <property type="match status" value="1"/>
</dbReference>
<protein>
    <recommendedName>
        <fullName evidence="7">NACHT domain-containing protein</fullName>
    </recommendedName>
</protein>
<name>A0ABR1WCL9_9PEZI</name>
<dbReference type="GeneID" id="92046370"/>
<keyword evidence="6" id="KW-1185">Reference proteome</keyword>
<dbReference type="Pfam" id="PF05729">
    <property type="entry name" value="NACHT"/>
    <property type="match status" value="1"/>
</dbReference>
<evidence type="ECO:0000313" key="5">
    <source>
        <dbReference type="EMBL" id="KAK8081177.1"/>
    </source>
</evidence>
<evidence type="ECO:0000259" key="4">
    <source>
        <dbReference type="Pfam" id="PF23948"/>
    </source>
</evidence>
<gene>
    <name evidence="5" type="ORF">PG997_008995</name>
</gene>
<dbReference type="PANTHER" id="PTHR46844">
    <property type="entry name" value="SLR5058 PROTEIN"/>
    <property type="match status" value="1"/>
</dbReference>
<dbReference type="InterPro" id="IPR027417">
    <property type="entry name" value="P-loop_NTPase"/>
</dbReference>
<evidence type="ECO:0008006" key="7">
    <source>
        <dbReference type="Google" id="ProtNLM"/>
    </source>
</evidence>
<proteinExistence type="predicted"/>
<dbReference type="RefSeq" id="XP_066668652.1">
    <property type="nucleotide sequence ID" value="XM_066813310.1"/>
</dbReference>
<accession>A0ABR1WCL9</accession>
<dbReference type="Pfam" id="PF23948">
    <property type="entry name" value="ARM_5"/>
    <property type="match status" value="1"/>
</dbReference>
<dbReference type="Pfam" id="PF23238">
    <property type="entry name" value="DUF7068"/>
    <property type="match status" value="1"/>
</dbReference>
<dbReference type="Proteomes" id="UP001433268">
    <property type="component" value="Unassembled WGS sequence"/>
</dbReference>
<evidence type="ECO:0000256" key="1">
    <source>
        <dbReference type="SAM" id="MobiDB-lite"/>
    </source>
</evidence>
<dbReference type="Gene3D" id="1.25.10.10">
    <property type="entry name" value="Leucine-rich Repeat Variant"/>
    <property type="match status" value="1"/>
</dbReference>
<dbReference type="InterPro" id="IPR056251">
    <property type="entry name" value="Arm_rpt_dom"/>
</dbReference>
<evidence type="ECO:0000259" key="2">
    <source>
        <dbReference type="Pfam" id="PF05729"/>
    </source>
</evidence>
<dbReference type="PANTHER" id="PTHR46844:SF1">
    <property type="entry name" value="SLR5058 PROTEIN"/>
    <property type="match status" value="1"/>
</dbReference>
<feature type="compositionally biased region" description="Basic and acidic residues" evidence="1">
    <location>
        <begin position="12"/>
        <end position="38"/>
    </location>
</feature>
<evidence type="ECO:0000313" key="6">
    <source>
        <dbReference type="Proteomes" id="UP001433268"/>
    </source>
</evidence>
<dbReference type="InterPro" id="IPR055496">
    <property type="entry name" value="DUF7068"/>
</dbReference>
<feature type="domain" description="NACHT" evidence="2">
    <location>
        <begin position="499"/>
        <end position="648"/>
    </location>
</feature>
<feature type="region of interest" description="Disordered" evidence="1">
    <location>
        <begin position="1"/>
        <end position="52"/>
    </location>
</feature>
<evidence type="ECO:0000259" key="3">
    <source>
        <dbReference type="Pfam" id="PF23238"/>
    </source>
</evidence>
<dbReference type="InterPro" id="IPR007111">
    <property type="entry name" value="NACHT_NTPase"/>
</dbReference>
<feature type="domain" description="DUF7068" evidence="3">
    <location>
        <begin position="654"/>
        <end position="688"/>
    </location>
</feature>
<sequence length="1325" mass="146485">MATAECLPRPRTTKELLGRLRDIGSHSGNDAEDRRPQNQEEQDSTSDGLPSARCKKEAEALSALSRRMTQIFIENPKDLYANVTEAAALAPFVRLEEFPGFFNAFVQAIASGSGDHAVPNINVLEGFNAVLHCPQALQCTQHEDLRTQLSLGHAVLGLKNRLTTAGLAADLETQYRLLRTLCAILDAMNEVKFGGISEYDVVEPLIKELQKSSGHSELRIAQAARYASESLRGIPSDVSPWKKLGESMIKTLGVAANVSGSVATLDPAKLLEGLLDAPGAAEGLVKGAIDNPEFTLSKDKDFLCGLCSQLEQAAHEGGQDSPVVLVLKDFLLLKGGMSSSRRVQAWMQLTVPTAGLPKPSLGHRLNSKFGGLFGASTFGTSVGYSKVAVGRLGDASRLLRAAWETCPEANLFYADQVVRDFYTNKDLGLLNVERLDPTKCLPMAQCYINMAIVEGSAGSAPPLGSLRRRLDVWEVDKEHSVTLPSLFQPKDSKAPAPKRVLIRGKAGVGKCTLCKRVVYDSIHHDLWADIVDRVIWLPLRELKGRDKWDYDLRQLLRERFYRGVEDGELLASALHGETTGEQSRTLFVLDGLDEMQGETSNLLRILLGQPRVIVTSRPQGVNRNLIGNIHREVETLGFYHDQVKQYTATVSPEQSERIQVFLDTHPAIEGLMRIPVQLDAFCYSFETDAFAIDRTPQTMTELYRAIEQVIWKKDVVQLETKPPPQLEPDVPVRGPPFHPVRDQGARAGQDERVAGARLCRDGQQHGGIRHQVHGQLLGRRERRVDQMPPAQAEMPKFGELDRLSFLRTSGQSSSASSNYHFLHLTYQEYFAAQYFVHHWPHKQLPGIGMTAEAFLRREKYNPRYDIVWRFVAGLLQMKGTAASFFETIQEGPCDLLGQAHQRLVMRCLAEIHHDSDLGGLRASLEHCLRQWFLHANPDGCNSSMAKEMEFPEKVLLDCLPGASEALRRILVEILKDRPRMLPQTVECCAAPFKMEGGEDSPLSKLEALEILVAHYIPNNLVPEVASLGSRVRKLPTLPPGIVRKLVEVLKDPDYHTWEAAAWVLQRTPVRLEILPELLAVLRHPGLSDERVVGEVLWQAEILPRSFLRGVLDVLKGPQSTNRDAAAQVLSIQGLELPSDILQEIGALLDDPEPEKRGAAMKSLTRQPSLPAEILRKVLNQWQKDGPNFAEDILQRQTVLPEDILGSLVDLLKAEPDVRRAAACVLSEQSSLPDNIVDRITTLLLDDAHQDGEIASCAAFALPRPTPLTSGVLHKTIALGLGGDRGRYRAAVYAVGVQPTLPADILPGILALLESTSENVWQETGR</sequence>
<organism evidence="5 6">
    <name type="scientific">Apiospora hydei</name>
    <dbReference type="NCBI Taxonomy" id="1337664"/>
    <lineage>
        <taxon>Eukaryota</taxon>
        <taxon>Fungi</taxon>
        <taxon>Dikarya</taxon>
        <taxon>Ascomycota</taxon>
        <taxon>Pezizomycotina</taxon>
        <taxon>Sordariomycetes</taxon>
        <taxon>Xylariomycetidae</taxon>
        <taxon>Amphisphaeriales</taxon>
        <taxon>Apiosporaceae</taxon>
        <taxon>Apiospora</taxon>
    </lineage>
</organism>